<keyword evidence="2" id="KW-0547">Nucleotide-binding</keyword>
<dbReference type="Proteomes" id="UP000016064">
    <property type="component" value="Unassembled WGS sequence"/>
</dbReference>
<dbReference type="InterPro" id="IPR050319">
    <property type="entry name" value="ABC_transp_ATP-bind"/>
</dbReference>
<accession>A0ABP2XE54</accession>
<dbReference type="CDD" id="cd03257">
    <property type="entry name" value="ABC_NikE_OppD_transporters"/>
    <property type="match status" value="1"/>
</dbReference>
<dbReference type="PANTHER" id="PTHR43776:SF8">
    <property type="entry name" value="ABC TRANSPORTER, ATP-BINDING PROTEIN"/>
    <property type="match status" value="1"/>
</dbReference>
<evidence type="ECO:0000259" key="4">
    <source>
        <dbReference type="PROSITE" id="PS50893"/>
    </source>
</evidence>
<keyword evidence="6" id="KW-1185">Reference proteome</keyword>
<dbReference type="SMART" id="SM00382">
    <property type="entry name" value="AAA"/>
    <property type="match status" value="1"/>
</dbReference>
<dbReference type="PANTHER" id="PTHR43776">
    <property type="entry name" value="TRANSPORT ATP-BINDING PROTEIN"/>
    <property type="match status" value="1"/>
</dbReference>
<dbReference type="PROSITE" id="PS00211">
    <property type="entry name" value="ABC_TRANSPORTER_1"/>
    <property type="match status" value="1"/>
</dbReference>
<dbReference type="EMBL" id="APJW01000002">
    <property type="protein sequence ID" value="EQM62743.1"/>
    <property type="molecule type" value="Genomic_DNA"/>
</dbReference>
<dbReference type="Pfam" id="PF00005">
    <property type="entry name" value="ABC_tran"/>
    <property type="match status" value="1"/>
</dbReference>
<comment type="caution">
    <text evidence="5">The sequence shown here is derived from an EMBL/GenBank/DDBJ whole genome shotgun (WGS) entry which is preliminary data.</text>
</comment>
<dbReference type="PROSITE" id="PS50893">
    <property type="entry name" value="ABC_TRANSPORTER_2"/>
    <property type="match status" value="1"/>
</dbReference>
<evidence type="ECO:0000256" key="3">
    <source>
        <dbReference type="ARBA" id="ARBA00022840"/>
    </source>
</evidence>
<name>A0ABP2XE54_9CHLA</name>
<evidence type="ECO:0000313" key="6">
    <source>
        <dbReference type="Proteomes" id="UP000016064"/>
    </source>
</evidence>
<dbReference type="InterPro" id="IPR017871">
    <property type="entry name" value="ABC_transporter-like_CS"/>
</dbReference>
<dbReference type="RefSeq" id="WP_020370213.1">
    <property type="nucleotide sequence ID" value="NZ_APJW01000002.1"/>
</dbReference>
<feature type="domain" description="ABC transporter" evidence="4">
    <location>
        <begin position="5"/>
        <end position="235"/>
    </location>
</feature>
<protein>
    <submittedName>
        <fullName evidence="5">ABC transporter family protein</fullName>
    </submittedName>
</protein>
<dbReference type="InterPro" id="IPR027417">
    <property type="entry name" value="P-loop_NTPase"/>
</dbReference>
<organism evidence="5 6">
    <name type="scientific">Chlamydia ibidis 10-1398/6</name>
    <dbReference type="NCBI Taxonomy" id="1046581"/>
    <lineage>
        <taxon>Bacteria</taxon>
        <taxon>Pseudomonadati</taxon>
        <taxon>Chlamydiota</taxon>
        <taxon>Chlamydiia</taxon>
        <taxon>Chlamydiales</taxon>
        <taxon>Chlamydiaceae</taxon>
        <taxon>Chlamydia/Chlamydophila group</taxon>
        <taxon>Chlamydia</taxon>
    </lineage>
</organism>
<evidence type="ECO:0000256" key="1">
    <source>
        <dbReference type="ARBA" id="ARBA00022448"/>
    </source>
</evidence>
<evidence type="ECO:0000313" key="5">
    <source>
        <dbReference type="EMBL" id="EQM62743.1"/>
    </source>
</evidence>
<dbReference type="InterPro" id="IPR003593">
    <property type="entry name" value="AAA+_ATPase"/>
</dbReference>
<keyword evidence="1" id="KW-0813">Transport</keyword>
<dbReference type="SUPFAM" id="SSF52540">
    <property type="entry name" value="P-loop containing nucleoside triphosphate hydrolases"/>
    <property type="match status" value="1"/>
</dbReference>
<proteinExistence type="predicted"/>
<evidence type="ECO:0000256" key="2">
    <source>
        <dbReference type="ARBA" id="ARBA00022741"/>
    </source>
</evidence>
<reference evidence="5 6" key="1">
    <citation type="submission" date="2013-07" db="EMBL/GenBank/DDBJ databases">
        <title>Isolation of a new Chlamydia species from the feral Sacred Ibis (Threskiornis aethiopicus): Chlamydia ibidis.</title>
        <authorList>
            <person name="Vorimore F."/>
            <person name="Hsia R.-C."/>
            <person name="Huot-Creasy H."/>
            <person name="Bastian S."/>
            <person name="Deruyter L."/>
            <person name="Passet A."/>
            <person name="Sachse K."/>
            <person name="Bavoil P."/>
            <person name="Myers G."/>
            <person name="Laroucau K."/>
        </authorList>
    </citation>
    <scope>NUCLEOTIDE SEQUENCE [LARGE SCALE GENOMIC DNA]</scope>
    <source>
        <strain evidence="5 6">10-1398/6</strain>
    </source>
</reference>
<sequence length="260" mass="28836">MTYLLTIHDLSISIHKQPILRNISLKLKKGECLTVVGASGSGKSSLALSILGLIKADKGEINFHVHATPKAKAIQIVWQDVCSSLNPTMSVRDLISEPLNILGIRSKETQEKEIYKVLQLVNLPISILKLKPHKLSGGQKQRVAIAKALVCRPSLLICDEPISALDTLNQALILELFQTIKEKHQITLLFITHDMSAAYYMADSIAVLDKGQLVEYGDKEKIFSSPEHPKTQDLLDAIPLFSIKREKYLDGGILQEKLLV</sequence>
<keyword evidence="3" id="KW-0067">ATP-binding</keyword>
<dbReference type="Gene3D" id="3.40.50.300">
    <property type="entry name" value="P-loop containing nucleotide triphosphate hydrolases"/>
    <property type="match status" value="1"/>
</dbReference>
<dbReference type="InterPro" id="IPR003439">
    <property type="entry name" value="ABC_transporter-like_ATP-bd"/>
</dbReference>
<gene>
    <name evidence="5" type="ORF">H359_0661</name>
</gene>